<evidence type="ECO:0000256" key="1">
    <source>
        <dbReference type="SAM" id="Phobius"/>
    </source>
</evidence>
<evidence type="ECO:0000313" key="3">
    <source>
        <dbReference type="Proteomes" id="UP001157134"/>
    </source>
</evidence>
<sequence>MLSSSSSLSSGKAVTLSTEQIKAHGDVKTRLGIIWFVGVICGILAIGGVIAFFVNPTSAKDVWVIIGPIISAGVTGTVSYFAGEQKS</sequence>
<feature type="transmembrane region" description="Helical" evidence="1">
    <location>
        <begin position="33"/>
        <end position="55"/>
    </location>
</feature>
<dbReference type="Proteomes" id="UP001157134">
    <property type="component" value="Unassembled WGS sequence"/>
</dbReference>
<feature type="transmembrane region" description="Helical" evidence="1">
    <location>
        <begin position="62"/>
        <end position="82"/>
    </location>
</feature>
<keyword evidence="1" id="KW-1133">Transmembrane helix</keyword>
<protein>
    <submittedName>
        <fullName evidence="2">Uncharacterized protein</fullName>
    </submittedName>
</protein>
<evidence type="ECO:0000313" key="2">
    <source>
        <dbReference type="EMBL" id="GLX86956.1"/>
    </source>
</evidence>
<reference evidence="2 3" key="1">
    <citation type="submission" date="2023-03" db="EMBL/GenBank/DDBJ databases">
        <title>Thalassotalea loyana LMG 22536T draft genome sequence.</title>
        <authorList>
            <person name="Sawabe T."/>
        </authorList>
    </citation>
    <scope>NUCLEOTIDE SEQUENCE [LARGE SCALE GENOMIC DNA]</scope>
    <source>
        <strain evidence="2 3">LMG 22536</strain>
    </source>
</reference>
<dbReference type="RefSeq" id="WP_284300515.1">
    <property type="nucleotide sequence ID" value="NZ_BSSV01000008.1"/>
</dbReference>
<comment type="caution">
    <text evidence="2">The sequence shown here is derived from an EMBL/GenBank/DDBJ whole genome shotgun (WGS) entry which is preliminary data.</text>
</comment>
<keyword evidence="1" id="KW-0812">Transmembrane</keyword>
<accession>A0ABQ6HIW8</accession>
<keyword evidence="1" id="KW-0472">Membrane</keyword>
<name>A0ABQ6HIW8_9GAMM</name>
<gene>
    <name evidence="2" type="ORF">tloyanaT_32090</name>
</gene>
<dbReference type="EMBL" id="BSSV01000008">
    <property type="protein sequence ID" value="GLX86956.1"/>
    <property type="molecule type" value="Genomic_DNA"/>
</dbReference>
<organism evidence="2 3">
    <name type="scientific">Thalassotalea loyana</name>
    <dbReference type="NCBI Taxonomy" id="280483"/>
    <lineage>
        <taxon>Bacteria</taxon>
        <taxon>Pseudomonadati</taxon>
        <taxon>Pseudomonadota</taxon>
        <taxon>Gammaproteobacteria</taxon>
        <taxon>Alteromonadales</taxon>
        <taxon>Colwelliaceae</taxon>
        <taxon>Thalassotalea</taxon>
    </lineage>
</organism>
<proteinExistence type="predicted"/>
<keyword evidence="3" id="KW-1185">Reference proteome</keyword>